<name>A0A0C1C1G4_9BACT</name>
<feature type="region of interest" description="Disordered" evidence="1">
    <location>
        <begin position="71"/>
        <end position="95"/>
    </location>
</feature>
<reference evidence="2 3" key="1">
    <citation type="journal article" date="2014" name="Mol. Biol. Evol.">
        <title>Massive expansion of Ubiquitination-related gene families within the Chlamydiae.</title>
        <authorList>
            <person name="Domman D."/>
            <person name="Collingro A."/>
            <person name="Lagkouvardos I."/>
            <person name="Gehre L."/>
            <person name="Weinmaier T."/>
            <person name="Rattei T."/>
            <person name="Subtil A."/>
            <person name="Horn M."/>
        </authorList>
    </citation>
    <scope>NUCLEOTIDE SEQUENCE [LARGE SCALE GENOMIC DNA]</scope>
    <source>
        <strain evidence="2 3">OEW1</strain>
    </source>
</reference>
<evidence type="ECO:0000313" key="2">
    <source>
        <dbReference type="EMBL" id="KIA77501.1"/>
    </source>
</evidence>
<dbReference type="AlphaFoldDB" id="A0A0C1C1G4"/>
<dbReference type="Proteomes" id="UP000031307">
    <property type="component" value="Unassembled WGS sequence"/>
</dbReference>
<evidence type="ECO:0000313" key="3">
    <source>
        <dbReference type="Proteomes" id="UP000031307"/>
    </source>
</evidence>
<gene>
    <name evidence="2" type="ORF">DB43_GF00430</name>
</gene>
<sequence length="95" mass="10927">MDRSKSSLTNEKISRKFGNQFDLVNYAIKLAENMIKTGRDARVRTDSQNRALQVLAEISEDKDRFDEIITHVDTTNQPQAHSKPESSKRPPRKNI</sequence>
<evidence type="ECO:0000256" key="1">
    <source>
        <dbReference type="SAM" id="MobiDB-lite"/>
    </source>
</evidence>
<organism evidence="2 3">
    <name type="scientific">Parachlamydia acanthamoebae</name>
    <dbReference type="NCBI Taxonomy" id="83552"/>
    <lineage>
        <taxon>Bacteria</taxon>
        <taxon>Pseudomonadati</taxon>
        <taxon>Chlamydiota</taxon>
        <taxon>Chlamydiia</taxon>
        <taxon>Parachlamydiales</taxon>
        <taxon>Parachlamydiaceae</taxon>
        <taxon>Parachlamydia</taxon>
    </lineage>
</organism>
<accession>A0A0C1C1G4</accession>
<dbReference type="RefSeq" id="WP_006340188.1">
    <property type="nucleotide sequence ID" value="NZ_BAWW01000008.1"/>
</dbReference>
<comment type="caution">
    <text evidence="2">The sequence shown here is derived from an EMBL/GenBank/DDBJ whole genome shotgun (WGS) entry which is preliminary data.</text>
</comment>
<dbReference type="EMBL" id="JSAM01000075">
    <property type="protein sequence ID" value="KIA77501.1"/>
    <property type="molecule type" value="Genomic_DNA"/>
</dbReference>
<proteinExistence type="predicted"/>
<dbReference type="PATRIC" id="fig|83552.4.peg.1365"/>
<protein>
    <submittedName>
        <fullName evidence="2">Uncharacterized protein</fullName>
    </submittedName>
</protein>